<evidence type="ECO:0000313" key="8">
    <source>
        <dbReference type="Proteomes" id="UP000231472"/>
    </source>
</evidence>
<keyword evidence="3 5" id="KW-0687">Ribonucleoprotein</keyword>
<organism evidence="7 8">
    <name type="scientific">Candidatus Nealsonbacteria bacterium CG08_land_8_20_14_0_20_36_22</name>
    <dbReference type="NCBI Taxonomy" id="1974704"/>
    <lineage>
        <taxon>Bacteria</taxon>
        <taxon>Candidatus Nealsoniibacteriota</taxon>
    </lineage>
</organism>
<evidence type="ECO:0000256" key="3">
    <source>
        <dbReference type="ARBA" id="ARBA00023274"/>
    </source>
</evidence>
<evidence type="ECO:0000256" key="1">
    <source>
        <dbReference type="ARBA" id="ARBA00009254"/>
    </source>
</evidence>
<dbReference type="CDD" id="cd00427">
    <property type="entry name" value="Ribosomal_L29_HIP"/>
    <property type="match status" value="1"/>
</dbReference>
<dbReference type="GO" id="GO:0005840">
    <property type="term" value="C:ribosome"/>
    <property type="evidence" value="ECO:0007669"/>
    <property type="project" value="UniProtKB-KW"/>
</dbReference>
<dbReference type="InterPro" id="IPR001854">
    <property type="entry name" value="Ribosomal_uL29"/>
</dbReference>
<dbReference type="Pfam" id="PF00831">
    <property type="entry name" value="Ribosomal_L29"/>
    <property type="match status" value="1"/>
</dbReference>
<comment type="similarity">
    <text evidence="1 5">Belongs to the universal ribosomal protein uL29 family.</text>
</comment>
<dbReference type="HAMAP" id="MF_00374">
    <property type="entry name" value="Ribosomal_uL29"/>
    <property type="match status" value="1"/>
</dbReference>
<name>A0A2H0YNY1_9BACT</name>
<dbReference type="Proteomes" id="UP000231472">
    <property type="component" value="Unassembled WGS sequence"/>
</dbReference>
<evidence type="ECO:0000256" key="5">
    <source>
        <dbReference type="HAMAP-Rule" id="MF_00374"/>
    </source>
</evidence>
<evidence type="ECO:0000313" key="7">
    <source>
        <dbReference type="EMBL" id="PIS40201.1"/>
    </source>
</evidence>
<evidence type="ECO:0000256" key="6">
    <source>
        <dbReference type="SAM" id="Coils"/>
    </source>
</evidence>
<sequence length="62" mass="7464">MKTKELKQKSKDELQKLLQNLREKLRQLRFNLASGKVKNIREIRQIKKDIARILTMLCQKNN</sequence>
<feature type="coiled-coil region" evidence="6">
    <location>
        <begin position="4"/>
        <end position="38"/>
    </location>
</feature>
<comment type="caution">
    <text evidence="7">The sequence shown here is derived from an EMBL/GenBank/DDBJ whole genome shotgun (WGS) entry which is preliminary data.</text>
</comment>
<accession>A0A2H0YNY1</accession>
<proteinExistence type="inferred from homology"/>
<evidence type="ECO:0000256" key="4">
    <source>
        <dbReference type="ARBA" id="ARBA00035204"/>
    </source>
</evidence>
<dbReference type="EMBL" id="PEYC01000020">
    <property type="protein sequence ID" value="PIS40201.1"/>
    <property type="molecule type" value="Genomic_DNA"/>
</dbReference>
<reference evidence="8" key="1">
    <citation type="submission" date="2017-09" db="EMBL/GenBank/DDBJ databases">
        <title>Depth-based differentiation of microbial function through sediment-hosted aquifers and enrichment of novel symbionts in the deep terrestrial subsurface.</title>
        <authorList>
            <person name="Probst A.J."/>
            <person name="Ladd B."/>
            <person name="Jarett J.K."/>
            <person name="Geller-Mcgrath D.E."/>
            <person name="Sieber C.M.K."/>
            <person name="Emerson J.B."/>
            <person name="Anantharaman K."/>
            <person name="Thomas B.C."/>
            <person name="Malmstrom R."/>
            <person name="Stieglmeier M."/>
            <person name="Klingl A."/>
            <person name="Woyke T."/>
            <person name="Ryan C.M."/>
            <person name="Banfield J.F."/>
        </authorList>
    </citation>
    <scope>NUCLEOTIDE SEQUENCE [LARGE SCALE GENOMIC DNA]</scope>
</reference>
<protein>
    <recommendedName>
        <fullName evidence="4 5">Large ribosomal subunit protein uL29</fullName>
    </recommendedName>
</protein>
<dbReference type="InterPro" id="IPR036049">
    <property type="entry name" value="Ribosomal_uL29_sf"/>
</dbReference>
<keyword evidence="6" id="KW-0175">Coiled coil</keyword>
<dbReference type="AlphaFoldDB" id="A0A2H0YNY1"/>
<dbReference type="GO" id="GO:1990904">
    <property type="term" value="C:ribonucleoprotein complex"/>
    <property type="evidence" value="ECO:0007669"/>
    <property type="project" value="UniProtKB-KW"/>
</dbReference>
<gene>
    <name evidence="5" type="primary">rpmC</name>
    <name evidence="7" type="ORF">COT32_00940</name>
</gene>
<dbReference type="GO" id="GO:0006412">
    <property type="term" value="P:translation"/>
    <property type="evidence" value="ECO:0007669"/>
    <property type="project" value="UniProtKB-UniRule"/>
</dbReference>
<dbReference type="NCBIfam" id="TIGR00012">
    <property type="entry name" value="L29"/>
    <property type="match status" value="1"/>
</dbReference>
<evidence type="ECO:0000256" key="2">
    <source>
        <dbReference type="ARBA" id="ARBA00022980"/>
    </source>
</evidence>
<dbReference type="Gene3D" id="1.10.287.310">
    <property type="match status" value="1"/>
</dbReference>
<keyword evidence="2 5" id="KW-0689">Ribosomal protein</keyword>
<dbReference type="GO" id="GO:0003735">
    <property type="term" value="F:structural constituent of ribosome"/>
    <property type="evidence" value="ECO:0007669"/>
    <property type="project" value="InterPro"/>
</dbReference>
<dbReference type="SUPFAM" id="SSF46561">
    <property type="entry name" value="Ribosomal protein L29 (L29p)"/>
    <property type="match status" value="1"/>
</dbReference>